<sequence>MTTNTASIAAPFLLLSALLLRCATSFAPSLPSSTTRFSAEQSVPRHPGGTLEGVDRRRRRFLSDNGGLTRCMFEFGRSVEEPASASPSRTGGEGGGWRVPKAAVDRLGRGADGEEEEEEEEGGEFLPFEFELAKGRSAAKKRAARGSFFFPADAESADGPSLTDGAAAPPRVVVRQMVESDLPPAVDMCVEEFGSYSNPQDDPFRRSADGEGYVVVNNGDTDLSLGKILGPLWTRYENWSFSWVVRVGLFTRILRARQGLEGKEPHDHNLLILVETPADAAAVGQKGAGEVVAMAELSLQPPDPERNAPPFVLPLSAKRAISEKGGFGEPCAYVSNVLVRPDRRGYGYGRAIMAACEGLARSWDWDNVSLHVDADVTSGRAAQGLYRSMGYVGVPDMRDRTNSKLQWMGPEMAQRGLYVVDGLPLLYLRKDLNKR</sequence>
<reference evidence="4" key="1">
    <citation type="submission" date="2021-01" db="EMBL/GenBank/DDBJ databases">
        <authorList>
            <person name="Corre E."/>
            <person name="Pelletier E."/>
            <person name="Niang G."/>
            <person name="Scheremetjew M."/>
            <person name="Finn R."/>
            <person name="Kale V."/>
            <person name="Holt S."/>
            <person name="Cochrane G."/>
            <person name="Meng A."/>
            <person name="Brown T."/>
            <person name="Cohen L."/>
        </authorList>
    </citation>
    <scope>NUCLEOTIDE SEQUENCE</scope>
    <source>
        <strain evidence="4">Isolate 1302-5</strain>
    </source>
</reference>
<dbReference type="Pfam" id="PF00583">
    <property type="entry name" value="Acetyltransf_1"/>
    <property type="match status" value="1"/>
</dbReference>
<keyword evidence="2" id="KW-0732">Signal</keyword>
<dbReference type="CDD" id="cd04301">
    <property type="entry name" value="NAT_SF"/>
    <property type="match status" value="1"/>
</dbReference>
<dbReference type="SUPFAM" id="SSF55729">
    <property type="entry name" value="Acyl-CoA N-acyltransferases (Nat)"/>
    <property type="match status" value="1"/>
</dbReference>
<organism evidence="4">
    <name type="scientific">Odontella aurita</name>
    <dbReference type="NCBI Taxonomy" id="265563"/>
    <lineage>
        <taxon>Eukaryota</taxon>
        <taxon>Sar</taxon>
        <taxon>Stramenopiles</taxon>
        <taxon>Ochrophyta</taxon>
        <taxon>Bacillariophyta</taxon>
        <taxon>Mediophyceae</taxon>
        <taxon>Biddulphiophycidae</taxon>
        <taxon>Eupodiscales</taxon>
        <taxon>Odontellaceae</taxon>
        <taxon>Odontella</taxon>
    </lineage>
</organism>
<dbReference type="PROSITE" id="PS51186">
    <property type="entry name" value="GNAT"/>
    <property type="match status" value="1"/>
</dbReference>
<dbReference type="InterPro" id="IPR016181">
    <property type="entry name" value="Acyl_CoA_acyltransferase"/>
</dbReference>
<feature type="chain" id="PRO_5030969341" description="N-acetyltransferase domain-containing protein" evidence="2">
    <location>
        <begin position="26"/>
        <end position="435"/>
    </location>
</feature>
<proteinExistence type="predicted"/>
<feature type="region of interest" description="Disordered" evidence="1">
    <location>
        <begin position="31"/>
        <end position="52"/>
    </location>
</feature>
<protein>
    <recommendedName>
        <fullName evidence="3">N-acetyltransferase domain-containing protein</fullName>
    </recommendedName>
</protein>
<dbReference type="Gene3D" id="3.40.630.30">
    <property type="match status" value="1"/>
</dbReference>
<evidence type="ECO:0000256" key="2">
    <source>
        <dbReference type="SAM" id="SignalP"/>
    </source>
</evidence>
<evidence type="ECO:0000259" key="3">
    <source>
        <dbReference type="PROSITE" id="PS51186"/>
    </source>
</evidence>
<dbReference type="EMBL" id="HBKQ01011434">
    <property type="protein sequence ID" value="CAE2219291.1"/>
    <property type="molecule type" value="Transcribed_RNA"/>
</dbReference>
<accession>A0A7S4MFP7</accession>
<feature type="region of interest" description="Disordered" evidence="1">
    <location>
        <begin position="80"/>
        <end position="101"/>
    </location>
</feature>
<gene>
    <name evidence="4" type="ORF">OAUR00152_LOCUS7707</name>
</gene>
<dbReference type="AlphaFoldDB" id="A0A7S4MFP7"/>
<feature type="signal peptide" evidence="2">
    <location>
        <begin position="1"/>
        <end position="25"/>
    </location>
</feature>
<feature type="domain" description="N-acetyltransferase" evidence="3">
    <location>
        <begin position="270"/>
        <end position="413"/>
    </location>
</feature>
<evidence type="ECO:0000313" key="4">
    <source>
        <dbReference type="EMBL" id="CAE2219291.1"/>
    </source>
</evidence>
<evidence type="ECO:0000256" key="1">
    <source>
        <dbReference type="SAM" id="MobiDB-lite"/>
    </source>
</evidence>
<dbReference type="GO" id="GO:0016747">
    <property type="term" value="F:acyltransferase activity, transferring groups other than amino-acyl groups"/>
    <property type="evidence" value="ECO:0007669"/>
    <property type="project" value="InterPro"/>
</dbReference>
<feature type="compositionally biased region" description="Polar residues" evidence="1">
    <location>
        <begin position="31"/>
        <end position="41"/>
    </location>
</feature>
<dbReference type="InterPro" id="IPR000182">
    <property type="entry name" value="GNAT_dom"/>
</dbReference>
<name>A0A7S4MFP7_9STRA</name>